<dbReference type="SMART" id="SM01360">
    <property type="entry name" value="A2M"/>
    <property type="match status" value="1"/>
</dbReference>
<dbReference type="PANTHER" id="PTHR11412:SF111">
    <property type="entry name" value="VENOM FACTOR"/>
    <property type="match status" value="1"/>
</dbReference>
<dbReference type="Pfam" id="PF07703">
    <property type="entry name" value="A2M_BRD"/>
    <property type="match status" value="1"/>
</dbReference>
<dbReference type="Gene3D" id="2.20.130.20">
    <property type="match status" value="1"/>
</dbReference>
<reference evidence="4 5" key="1">
    <citation type="submission" date="2019-01" db="EMBL/GenBank/DDBJ databases">
        <authorList>
            <person name="Alioto T."/>
            <person name="Alioto T."/>
        </authorList>
    </citation>
    <scope>NUCLEOTIDE SEQUENCE [LARGE SCALE GENOMIC DNA]</scope>
</reference>
<evidence type="ECO:0000256" key="1">
    <source>
        <dbReference type="ARBA" id="ARBA00023002"/>
    </source>
</evidence>
<dbReference type="AlphaFoldDB" id="A0A485P767"/>
<protein>
    <submittedName>
        <fullName evidence="4">Complement c3-like</fullName>
    </submittedName>
</protein>
<dbReference type="GO" id="GO:0005615">
    <property type="term" value="C:extracellular space"/>
    <property type="evidence" value="ECO:0007669"/>
    <property type="project" value="InterPro"/>
</dbReference>
<dbReference type="SMART" id="SM01359">
    <property type="entry name" value="A2M_N_2"/>
    <property type="match status" value="1"/>
</dbReference>
<feature type="domain" description="Alpha-2-macroglobulin" evidence="3">
    <location>
        <begin position="601"/>
        <end position="696"/>
    </location>
</feature>
<evidence type="ECO:0000259" key="3">
    <source>
        <dbReference type="SMART" id="SM01360"/>
    </source>
</evidence>
<dbReference type="PRINTS" id="PR00081">
    <property type="entry name" value="GDHRDH"/>
</dbReference>
<name>A0A485P767_LYNPA</name>
<dbReference type="Pfam" id="PF07678">
    <property type="entry name" value="TED_complement"/>
    <property type="match status" value="1"/>
</dbReference>
<evidence type="ECO:0000313" key="4">
    <source>
        <dbReference type="EMBL" id="VFV38122.1"/>
    </source>
</evidence>
<dbReference type="GO" id="GO:0004866">
    <property type="term" value="F:endopeptidase inhibitor activity"/>
    <property type="evidence" value="ECO:0007669"/>
    <property type="project" value="InterPro"/>
</dbReference>
<dbReference type="InterPro" id="IPR050473">
    <property type="entry name" value="A2M/Complement_sys"/>
</dbReference>
<dbReference type="Gene3D" id="3.40.50.720">
    <property type="entry name" value="NAD(P)-binding Rossmann-like Domain"/>
    <property type="match status" value="1"/>
</dbReference>
<dbReference type="SUPFAM" id="SSF51735">
    <property type="entry name" value="NAD(P)-binding Rossmann-fold domains"/>
    <property type="match status" value="1"/>
</dbReference>
<evidence type="ECO:0000313" key="5">
    <source>
        <dbReference type="Proteomes" id="UP000386466"/>
    </source>
</evidence>
<evidence type="ECO:0000259" key="2">
    <source>
        <dbReference type="SMART" id="SM01359"/>
    </source>
</evidence>
<dbReference type="Gene3D" id="6.20.50.160">
    <property type="match status" value="1"/>
</dbReference>
<dbReference type="InterPro" id="IPR008930">
    <property type="entry name" value="Terpenoid_cyclase/PrenylTrfase"/>
</dbReference>
<dbReference type="InterPro" id="IPR013783">
    <property type="entry name" value="Ig-like_fold"/>
</dbReference>
<dbReference type="GO" id="GO:0016491">
    <property type="term" value="F:oxidoreductase activity"/>
    <property type="evidence" value="ECO:0007669"/>
    <property type="project" value="UniProtKB-KW"/>
</dbReference>
<dbReference type="Proteomes" id="UP000386466">
    <property type="component" value="Unassembled WGS sequence"/>
</dbReference>
<dbReference type="PANTHER" id="PTHR11412">
    <property type="entry name" value="MACROGLOBULIN / COMPLEMENT"/>
    <property type="match status" value="1"/>
</dbReference>
<dbReference type="Gene3D" id="1.20.50.70">
    <property type="match status" value="1"/>
</dbReference>
<dbReference type="InterPro" id="IPR002347">
    <property type="entry name" value="SDR_fam"/>
</dbReference>
<dbReference type="EMBL" id="CAAGRJ010025555">
    <property type="protein sequence ID" value="VFV38122.1"/>
    <property type="molecule type" value="Genomic_DNA"/>
</dbReference>
<dbReference type="Gene3D" id="1.50.10.20">
    <property type="match status" value="1"/>
</dbReference>
<dbReference type="Gene3D" id="2.60.40.10">
    <property type="entry name" value="Immunoglobulins"/>
    <property type="match status" value="1"/>
</dbReference>
<proteinExistence type="predicted"/>
<dbReference type="Pfam" id="PF00106">
    <property type="entry name" value="adh_short"/>
    <property type="match status" value="1"/>
</dbReference>
<feature type="domain" description="Alpha-2-macroglobulin bait region" evidence="2">
    <location>
        <begin position="291"/>
        <end position="437"/>
    </location>
</feature>
<accession>A0A485P767</accession>
<dbReference type="InterPro" id="IPR036291">
    <property type="entry name" value="NAD(P)-bd_dom_sf"/>
</dbReference>
<dbReference type="InterPro" id="IPR011625">
    <property type="entry name" value="A2M_N_BRD"/>
</dbReference>
<dbReference type="Gene3D" id="2.60.40.1930">
    <property type="match status" value="1"/>
</dbReference>
<dbReference type="InterPro" id="IPR020904">
    <property type="entry name" value="Sc_DH/Rdtase_CS"/>
</dbReference>
<sequence>MQNVFDTNFFGAVRLVRAVLPGMKKRRKGHIVVVSSVMGLQGVVFNEVYAASKFALEGFFESLAVQLLQFNIFITLVEPGPVVTDFEGKLLEQVSAAEFPDTDPDTLHYFRDFYLPASRELFRSVGQSPQDVAQNPEGITVISQNLLAKEGFFASSFLRNLTSQRFLGTWSIEASYQSAAKQQFKAAVDVRDDVGYIFNKPLDEHALAIFGVKLDSRRMPIQSSLQRVELETHEPLQPEEQASARVTAWPYLTQDGSVEVKMLGTEVGSSIQLSLNTRHQNPATKNQITHVTILGMRVSLVSWDSLKKRLTLPFSFLASLVSKVLSKGQIVYAKHQLKKHGSVYTSAIIDVTSETLPSFRILAFYLLPRAKGQDPELVADSIWIDMNDRCMGTLKAGLKNEGPFQPLEPNRQEEVKVIGSAEATVRLVAVDKAVYVLNSKHKPTQKKVWDVVEEHDIGCTVGSGKDRLAVFNDAGLDLRMSRGIDTLASSGLGRAVSPTATFHRCSLKRLGTKRSAGNKFKMELARKCREAGLPESPAGLAYEERTCHGRRQGAGACLRGTKCHGTSQGMIRAMREWADEDEDFGDIFMEDQPVPTLFPESWLWRKFTLPKSKSGSLSYNSTLVTGPDSITTWQFVAVSLKAGQGLCVSDPSELTVMKSFLVDLKLPSSVVRDEQVQIQAVLYNFSSRQVKVKPEPSPAHRPSVSAGGQIQQISHRILLNPQGLMEGGAERQDFLNKVPNTEAEMFVSVQGNNQRFTSHPDADGTYHTSKGNLGGTWLTSYVLRVFALVYSTMTTRVSLAEHLGACQGHAGEVGESLSKTLGIMGVILRPQGGYRGSEADISLTALVPIALDEGKEPCSRKIQNLTTSMERARSFLEKWLPQIQTTFAVAIVSYALALTESPRANDRLDSFASRSECGPLLNQLCVTHSHGGQGEGDCVI</sequence>
<dbReference type="InterPro" id="IPR001599">
    <property type="entry name" value="Macroglobln_a2"/>
</dbReference>
<gene>
    <name evidence="4" type="ORF">LYPA_23C018376</name>
</gene>
<dbReference type="SUPFAM" id="SSF48239">
    <property type="entry name" value="Terpenoid cyclases/Protein prenyltransferases"/>
    <property type="match status" value="1"/>
</dbReference>
<dbReference type="PROSITE" id="PS00061">
    <property type="entry name" value="ADH_SHORT"/>
    <property type="match status" value="1"/>
</dbReference>
<dbReference type="Pfam" id="PF00207">
    <property type="entry name" value="A2M"/>
    <property type="match status" value="1"/>
</dbReference>
<keyword evidence="5" id="KW-1185">Reference proteome</keyword>
<organism evidence="4 5">
    <name type="scientific">Lynx pardinus</name>
    <name type="common">Iberian lynx</name>
    <name type="synonym">Felis pardina</name>
    <dbReference type="NCBI Taxonomy" id="191816"/>
    <lineage>
        <taxon>Eukaryota</taxon>
        <taxon>Metazoa</taxon>
        <taxon>Chordata</taxon>
        <taxon>Craniata</taxon>
        <taxon>Vertebrata</taxon>
        <taxon>Euteleostomi</taxon>
        <taxon>Mammalia</taxon>
        <taxon>Eutheria</taxon>
        <taxon>Laurasiatheria</taxon>
        <taxon>Carnivora</taxon>
        <taxon>Feliformia</taxon>
        <taxon>Felidae</taxon>
        <taxon>Felinae</taxon>
        <taxon>Lynx</taxon>
    </lineage>
</organism>
<dbReference type="InterPro" id="IPR011626">
    <property type="entry name" value="Alpha-macroglobulin_TED"/>
</dbReference>
<keyword evidence="1" id="KW-0560">Oxidoreductase</keyword>